<evidence type="ECO:0000313" key="3">
    <source>
        <dbReference type="EMBL" id="OJZ89656.1"/>
    </source>
</evidence>
<evidence type="ECO:0000313" key="4">
    <source>
        <dbReference type="Proteomes" id="UP000184063"/>
    </source>
</evidence>
<feature type="domain" description="TIL" evidence="2">
    <location>
        <begin position="23"/>
        <end position="79"/>
    </location>
</feature>
<keyword evidence="1" id="KW-0732">Signal</keyword>
<proteinExistence type="predicted"/>
<accession>A0A1M3TSI6</accession>
<reference evidence="4" key="1">
    <citation type="journal article" date="2017" name="Genome Biol.">
        <title>Comparative genomics reveals high biological diversity and specific adaptations in the industrially and medically important fungal genus Aspergillus.</title>
        <authorList>
            <person name="de Vries R.P."/>
            <person name="Riley R."/>
            <person name="Wiebenga A."/>
            <person name="Aguilar-Osorio G."/>
            <person name="Amillis S."/>
            <person name="Uchima C.A."/>
            <person name="Anderluh G."/>
            <person name="Asadollahi M."/>
            <person name="Askin M."/>
            <person name="Barry K."/>
            <person name="Battaglia E."/>
            <person name="Bayram O."/>
            <person name="Benocci T."/>
            <person name="Braus-Stromeyer S.A."/>
            <person name="Caldana C."/>
            <person name="Canovas D."/>
            <person name="Cerqueira G.C."/>
            <person name="Chen F."/>
            <person name="Chen W."/>
            <person name="Choi C."/>
            <person name="Clum A."/>
            <person name="Dos Santos R.A."/>
            <person name="Damasio A.R."/>
            <person name="Diallinas G."/>
            <person name="Emri T."/>
            <person name="Fekete E."/>
            <person name="Flipphi M."/>
            <person name="Freyberg S."/>
            <person name="Gallo A."/>
            <person name="Gournas C."/>
            <person name="Habgood R."/>
            <person name="Hainaut M."/>
            <person name="Harispe M.L."/>
            <person name="Henrissat B."/>
            <person name="Hilden K.S."/>
            <person name="Hope R."/>
            <person name="Hossain A."/>
            <person name="Karabika E."/>
            <person name="Karaffa L."/>
            <person name="Karanyi Z."/>
            <person name="Krasevec N."/>
            <person name="Kuo A."/>
            <person name="Kusch H."/>
            <person name="LaButti K."/>
            <person name="Lagendijk E.L."/>
            <person name="Lapidus A."/>
            <person name="Levasseur A."/>
            <person name="Lindquist E."/>
            <person name="Lipzen A."/>
            <person name="Logrieco A.F."/>
            <person name="MacCabe A."/>
            <person name="Maekelae M.R."/>
            <person name="Malavazi I."/>
            <person name="Melin P."/>
            <person name="Meyer V."/>
            <person name="Mielnichuk N."/>
            <person name="Miskei M."/>
            <person name="Molnar A.P."/>
            <person name="Mule G."/>
            <person name="Ngan C.Y."/>
            <person name="Orejas M."/>
            <person name="Orosz E."/>
            <person name="Ouedraogo J.P."/>
            <person name="Overkamp K.M."/>
            <person name="Park H.-S."/>
            <person name="Perrone G."/>
            <person name="Piumi F."/>
            <person name="Punt P.J."/>
            <person name="Ram A.F."/>
            <person name="Ramon A."/>
            <person name="Rauscher S."/>
            <person name="Record E."/>
            <person name="Riano-Pachon D.M."/>
            <person name="Robert V."/>
            <person name="Roehrig J."/>
            <person name="Ruller R."/>
            <person name="Salamov A."/>
            <person name="Salih N.S."/>
            <person name="Samson R.A."/>
            <person name="Sandor E."/>
            <person name="Sanguinetti M."/>
            <person name="Schuetze T."/>
            <person name="Sepcic K."/>
            <person name="Shelest E."/>
            <person name="Sherlock G."/>
            <person name="Sophianopoulou V."/>
            <person name="Squina F.M."/>
            <person name="Sun H."/>
            <person name="Susca A."/>
            <person name="Todd R.B."/>
            <person name="Tsang A."/>
            <person name="Unkles S.E."/>
            <person name="van de Wiele N."/>
            <person name="van Rossen-Uffink D."/>
            <person name="Oliveira J.V."/>
            <person name="Vesth T.C."/>
            <person name="Visser J."/>
            <person name="Yu J.-H."/>
            <person name="Zhou M."/>
            <person name="Andersen M.R."/>
            <person name="Archer D.B."/>
            <person name="Baker S.E."/>
            <person name="Benoit I."/>
            <person name="Brakhage A.A."/>
            <person name="Braus G.H."/>
            <person name="Fischer R."/>
            <person name="Frisvad J.C."/>
            <person name="Goldman G.H."/>
            <person name="Houbraken J."/>
            <person name="Oakley B."/>
            <person name="Pocsi I."/>
            <person name="Scazzocchio C."/>
            <person name="Seiboth B."/>
            <person name="vanKuyk P.A."/>
            <person name="Wortman J."/>
            <person name="Dyer P.S."/>
            <person name="Grigoriev I.V."/>
        </authorList>
    </citation>
    <scope>NUCLEOTIDE SEQUENCE [LARGE SCALE GENOMIC DNA]</scope>
    <source>
        <strain evidence="4">CBS 106.47</strain>
    </source>
</reference>
<dbReference type="Pfam" id="PF01826">
    <property type="entry name" value="TIL"/>
    <property type="match status" value="1"/>
</dbReference>
<gene>
    <name evidence="3" type="ORF">ASPFODRAFT_42942</name>
</gene>
<organism evidence="3 4">
    <name type="scientific">Aspergillus luchuensis (strain CBS 106.47)</name>
    <dbReference type="NCBI Taxonomy" id="1137211"/>
    <lineage>
        <taxon>Eukaryota</taxon>
        <taxon>Fungi</taxon>
        <taxon>Dikarya</taxon>
        <taxon>Ascomycota</taxon>
        <taxon>Pezizomycotina</taxon>
        <taxon>Eurotiomycetes</taxon>
        <taxon>Eurotiomycetidae</taxon>
        <taxon>Eurotiales</taxon>
        <taxon>Aspergillaceae</taxon>
        <taxon>Aspergillus</taxon>
        <taxon>Aspergillus subgen. Circumdati</taxon>
    </lineage>
</organism>
<dbReference type="InterPro" id="IPR002919">
    <property type="entry name" value="TIL_dom"/>
</dbReference>
<dbReference type="EMBL" id="KV878238">
    <property type="protein sequence ID" value="OJZ89656.1"/>
    <property type="molecule type" value="Genomic_DNA"/>
</dbReference>
<evidence type="ECO:0000256" key="1">
    <source>
        <dbReference type="SAM" id="SignalP"/>
    </source>
</evidence>
<evidence type="ECO:0000259" key="2">
    <source>
        <dbReference type="Pfam" id="PF01826"/>
    </source>
</evidence>
<feature type="signal peptide" evidence="1">
    <location>
        <begin position="1"/>
        <end position="17"/>
    </location>
</feature>
<dbReference type="Proteomes" id="UP000184063">
    <property type="component" value="Unassembled WGS sequence"/>
</dbReference>
<feature type="chain" id="PRO_5011956978" description="TIL domain-containing protein" evidence="1">
    <location>
        <begin position="18"/>
        <end position="89"/>
    </location>
</feature>
<sequence length="89" mass="9582">MKTISYLLALGLVGTHAYILPSCPGSNTTYECIQHCTPTCDEPGLCSGLVQTNMCKPGCRCNWGYVVSKTGDCVLPKDCPGSGFEEDDW</sequence>
<dbReference type="CDD" id="cd19941">
    <property type="entry name" value="TIL"/>
    <property type="match status" value="1"/>
</dbReference>
<name>A0A1M3TSI6_ASPLC</name>
<dbReference type="AlphaFoldDB" id="A0A1M3TSI6"/>
<dbReference type="SUPFAM" id="SSF57567">
    <property type="entry name" value="Serine protease inhibitors"/>
    <property type="match status" value="1"/>
</dbReference>
<dbReference type="VEuPathDB" id="FungiDB:ASPFODRAFT_42942"/>
<protein>
    <recommendedName>
        <fullName evidence="2">TIL domain-containing protein</fullName>
    </recommendedName>
</protein>
<dbReference type="Gene3D" id="2.10.25.10">
    <property type="entry name" value="Laminin"/>
    <property type="match status" value="1"/>
</dbReference>
<dbReference type="InterPro" id="IPR036084">
    <property type="entry name" value="Ser_inhib-like_sf"/>
</dbReference>